<feature type="non-terminal residue" evidence="1">
    <location>
        <position position="81"/>
    </location>
</feature>
<sequence>MIKNDETGVLGLWNVGRTTGWFDEISAPAPPQGDAARILIYSHDTFGLGHLRRSRAIANAIVEQLPGASVVILSGSPVIGN</sequence>
<organism evidence="1 2">
    <name type="scientific">Microvirga arsenatis</name>
    <dbReference type="NCBI Taxonomy" id="2692265"/>
    <lineage>
        <taxon>Bacteria</taxon>
        <taxon>Pseudomonadati</taxon>
        <taxon>Pseudomonadota</taxon>
        <taxon>Alphaproteobacteria</taxon>
        <taxon>Hyphomicrobiales</taxon>
        <taxon>Methylobacteriaceae</taxon>
        <taxon>Microvirga</taxon>
    </lineage>
</organism>
<evidence type="ECO:0008006" key="3">
    <source>
        <dbReference type="Google" id="ProtNLM"/>
    </source>
</evidence>
<comment type="caution">
    <text evidence="1">The sequence shown here is derived from an EMBL/GenBank/DDBJ whole genome shotgun (WGS) entry which is preliminary data.</text>
</comment>
<name>A0ABW9Z2P4_9HYPH</name>
<accession>A0ABW9Z2P4</accession>
<gene>
    <name evidence="1" type="ORF">GR303_11120</name>
</gene>
<dbReference type="Proteomes" id="UP000818323">
    <property type="component" value="Unassembled WGS sequence"/>
</dbReference>
<keyword evidence="2" id="KW-1185">Reference proteome</keyword>
<protein>
    <recommendedName>
        <fullName evidence="3">Glycosyl transferase family 28 C-terminal domain-containing protein</fullName>
    </recommendedName>
</protein>
<reference evidence="1 2" key="1">
    <citation type="submission" date="2020-01" db="EMBL/GenBank/DDBJ databases">
        <title>Microvirga sp. nov., an arsenate reduction bacterium isolated from Tibet hotspring sediments.</title>
        <authorList>
            <person name="Yuan C.-G."/>
        </authorList>
    </citation>
    <scope>NUCLEOTIDE SEQUENCE [LARGE SCALE GENOMIC DNA]</scope>
    <source>
        <strain evidence="1 2">SYSU G3D203</strain>
    </source>
</reference>
<proteinExistence type="predicted"/>
<evidence type="ECO:0000313" key="2">
    <source>
        <dbReference type="Proteomes" id="UP000818323"/>
    </source>
</evidence>
<evidence type="ECO:0000313" key="1">
    <source>
        <dbReference type="EMBL" id="NBJ24904.1"/>
    </source>
</evidence>
<dbReference type="EMBL" id="JAAAXJ010000005">
    <property type="protein sequence ID" value="NBJ24904.1"/>
    <property type="molecule type" value="Genomic_DNA"/>
</dbReference>